<reference evidence="1" key="2">
    <citation type="submission" date="2020-09" db="EMBL/GenBank/DDBJ databases">
        <authorList>
            <person name="Sun Q."/>
            <person name="Kim S."/>
        </authorList>
    </citation>
    <scope>NUCLEOTIDE SEQUENCE</scope>
    <source>
        <strain evidence="1">KCTC 12710</strain>
    </source>
</reference>
<sequence>MQLNGQQRQKIVSKIKSSNTFKNAPTSIALLQYLFDATTKGVPLKESVVDIEFFGNKNVSEKSNPRVRVNVYNLRKKIKTYYENEGLNDNWELIIDKGQYKVRFLKQEPDGILSKGIHWTRVIPYMSLCIAILIIFYLKSPPKHPQIWQSFLTHKSPTHLFIGDHFGATGKTITNGMGWTRDFNINSINEFYDLLDKNPELKDIIKPAKYSYTTTMAALVTQQFQKLYQKHDRTFDIRFSTQTSISEIKEGNAIYAGPSKNKTHFIHFFNEANPYFKIKENTLIFSHHPNLPDDIFNINSPNDNEEYAIVSKYPNTNNTEHLVFFSQHDIGVSATAEYFTNVDSISHFSQKYLKTHEHFTAVFIVKGQNRTNTSIELISAVAF</sequence>
<dbReference type="AlphaFoldDB" id="A0A918R6L7"/>
<keyword evidence="2" id="KW-1185">Reference proteome</keyword>
<name>A0A918R6L7_9FLAO</name>
<dbReference type="RefSeq" id="WP_189360930.1">
    <property type="nucleotide sequence ID" value="NZ_BMWZ01000005.1"/>
</dbReference>
<comment type="caution">
    <text evidence="1">The sequence shown here is derived from an EMBL/GenBank/DDBJ whole genome shotgun (WGS) entry which is preliminary data.</text>
</comment>
<accession>A0A918R6L7</accession>
<dbReference type="Proteomes" id="UP000636004">
    <property type="component" value="Unassembled WGS sequence"/>
</dbReference>
<protein>
    <submittedName>
        <fullName evidence="1">Uncharacterized protein</fullName>
    </submittedName>
</protein>
<evidence type="ECO:0000313" key="1">
    <source>
        <dbReference type="EMBL" id="GGZ84287.1"/>
    </source>
</evidence>
<reference evidence="1" key="1">
    <citation type="journal article" date="2014" name="Int. J. Syst. Evol. Microbiol.">
        <title>Complete genome sequence of Corynebacterium casei LMG S-19264T (=DSM 44701T), isolated from a smear-ripened cheese.</title>
        <authorList>
            <consortium name="US DOE Joint Genome Institute (JGI-PGF)"/>
            <person name="Walter F."/>
            <person name="Albersmeier A."/>
            <person name="Kalinowski J."/>
            <person name="Ruckert C."/>
        </authorList>
    </citation>
    <scope>NUCLEOTIDE SEQUENCE</scope>
    <source>
        <strain evidence="1">KCTC 12710</strain>
    </source>
</reference>
<evidence type="ECO:0000313" key="2">
    <source>
        <dbReference type="Proteomes" id="UP000636004"/>
    </source>
</evidence>
<organism evidence="1 2">
    <name type="scientific">Algibacter mikhailovii</name>
    <dbReference type="NCBI Taxonomy" id="425498"/>
    <lineage>
        <taxon>Bacteria</taxon>
        <taxon>Pseudomonadati</taxon>
        <taxon>Bacteroidota</taxon>
        <taxon>Flavobacteriia</taxon>
        <taxon>Flavobacteriales</taxon>
        <taxon>Flavobacteriaceae</taxon>
        <taxon>Algibacter</taxon>
    </lineage>
</organism>
<proteinExistence type="predicted"/>
<gene>
    <name evidence="1" type="ORF">GCM10007028_22710</name>
</gene>
<dbReference type="EMBL" id="BMWZ01000005">
    <property type="protein sequence ID" value="GGZ84287.1"/>
    <property type="molecule type" value="Genomic_DNA"/>
</dbReference>